<comment type="subunit">
    <text evidence="8">Component of the Mediator complex.</text>
</comment>
<evidence type="ECO:0000256" key="8">
    <source>
        <dbReference type="RuleBase" id="RU364140"/>
    </source>
</evidence>
<sequence>MDDRLLLSLTSWPDPDPHTTSLSSLIPRIQSERGPFKNVTEDSLNEEIAAAEKVSDQDAPRDDDQVPLPAATDDQPNPRETLALKKQELIKLIEHAQFDALSALDFVSLLLTGIRPGHGESSMSRHLKDTVASGTLGFDSIRKKESTQSEKADNETISKGWRSESLVQSAGSLLNAASRLAQESEREQMYWEDVLDVKREGWAICRVPRDPQSLGVRFGFSEAGADEKYRGLGVLQKGSDGTITMQDPGHGALNRGSVRVRVSRGGQITGTSKPFADDTQASGITSMIQNSRNYAYEHELFLEIAREARTLANLGFRNVDEAVTFELGVDSNVIIDMTSNADILVSETTSDRDDELAQGLSTALHLLLSHSHRQNLKKRRLPPPLLTQRPIANPPLNLLRPIVSHLRHQSNTDEFKTSAAKLISYAKSAGLNAHLTLEKCHNCLTRDIKNVDEAVDSLIGLLESKATIYLPGSWKIVVLIQTLLGPSIFGTRFAVHTAHDGSCATLMGTNSFSSQAEVQRYLQWCLERSVINYITGRITEWEQIAMSNEMTQAGEQTQYKRLRVEVENEHLAIRWTVGGGEDENHKWTGEKGAISLESLILSI</sequence>
<protein>
    <recommendedName>
        <fullName evidence="3 8">Mediator of RNA polymerase II transcription subunit 17</fullName>
    </recommendedName>
    <alternativeName>
        <fullName evidence="7 8">Mediator complex subunit 17</fullName>
    </alternativeName>
</protein>
<dbReference type="GO" id="GO:0016592">
    <property type="term" value="C:mediator complex"/>
    <property type="evidence" value="ECO:0007669"/>
    <property type="project" value="InterPro"/>
</dbReference>
<keyword evidence="11" id="KW-1185">Reference proteome</keyword>
<reference evidence="10 11" key="1">
    <citation type="submission" date="2019-10" db="EMBL/GenBank/DDBJ databases">
        <authorList>
            <person name="Palmer J.M."/>
        </authorList>
    </citation>
    <scope>NUCLEOTIDE SEQUENCE [LARGE SCALE GENOMIC DNA]</scope>
    <source>
        <strain evidence="10 11">TWF718</strain>
    </source>
</reference>
<dbReference type="GO" id="GO:0070847">
    <property type="term" value="C:core mediator complex"/>
    <property type="evidence" value="ECO:0007669"/>
    <property type="project" value="TreeGrafter"/>
</dbReference>
<dbReference type="PANTHER" id="PTHR13114:SF7">
    <property type="entry name" value="MEDIATOR OF RNA POLYMERASE II TRANSCRIPTION SUBUNIT 17"/>
    <property type="match status" value="1"/>
</dbReference>
<comment type="function">
    <text evidence="8">Component of the Mediator complex, a coactivator involved in the regulated transcription of nearly all RNA polymerase II-dependent genes. Mediator functions as a bridge to convey information from gene-specific regulatory proteins to the basal RNA polymerase II transcription machinery. Mediator is recruited to promoters by direct interactions with regulatory proteins and serves as a scaffold for the assembly of a functional preinitiation complex with RNA polymerase II and the general transcription factors.</text>
</comment>
<dbReference type="InterPro" id="IPR019313">
    <property type="entry name" value="Mediator_Med17"/>
</dbReference>
<evidence type="ECO:0000256" key="4">
    <source>
        <dbReference type="ARBA" id="ARBA00023015"/>
    </source>
</evidence>
<dbReference type="GO" id="GO:0006357">
    <property type="term" value="P:regulation of transcription by RNA polymerase II"/>
    <property type="evidence" value="ECO:0007669"/>
    <property type="project" value="InterPro"/>
</dbReference>
<dbReference type="GO" id="GO:0003712">
    <property type="term" value="F:transcription coregulator activity"/>
    <property type="evidence" value="ECO:0007669"/>
    <property type="project" value="InterPro"/>
</dbReference>
<dbReference type="AlphaFoldDB" id="A0AAN8N1S1"/>
<feature type="region of interest" description="Disordered" evidence="9">
    <location>
        <begin position="1"/>
        <end position="79"/>
    </location>
</feature>
<dbReference type="Gene3D" id="6.10.250.2620">
    <property type="match status" value="1"/>
</dbReference>
<evidence type="ECO:0000256" key="5">
    <source>
        <dbReference type="ARBA" id="ARBA00023163"/>
    </source>
</evidence>
<evidence type="ECO:0000256" key="3">
    <source>
        <dbReference type="ARBA" id="ARBA00019610"/>
    </source>
</evidence>
<evidence type="ECO:0000256" key="9">
    <source>
        <dbReference type="SAM" id="MobiDB-lite"/>
    </source>
</evidence>
<gene>
    <name evidence="10" type="primary">SRB4_1</name>
    <name evidence="8" type="synonym">MED17</name>
    <name evidence="10" type="ORF">TWF718_005590</name>
</gene>
<dbReference type="PANTHER" id="PTHR13114">
    <property type="entry name" value="MEDIATOR OF RNA POLYMERASE II TRANSCRIPTION SUBUNIT 17"/>
    <property type="match status" value="1"/>
</dbReference>
<accession>A0AAN8N1S1</accession>
<dbReference type="EMBL" id="JAVHNR010000003">
    <property type="protein sequence ID" value="KAK6347761.1"/>
    <property type="molecule type" value="Genomic_DNA"/>
</dbReference>
<evidence type="ECO:0000313" key="11">
    <source>
        <dbReference type="Proteomes" id="UP001313282"/>
    </source>
</evidence>
<name>A0AAN8N1S1_9PEZI</name>
<keyword evidence="8" id="KW-0010">Activator</keyword>
<keyword evidence="6 8" id="KW-0539">Nucleus</keyword>
<dbReference type="Pfam" id="PF10156">
    <property type="entry name" value="Med17"/>
    <property type="match status" value="1"/>
</dbReference>
<evidence type="ECO:0000256" key="2">
    <source>
        <dbReference type="ARBA" id="ARBA00005635"/>
    </source>
</evidence>
<comment type="caution">
    <text evidence="10">The sequence shown here is derived from an EMBL/GenBank/DDBJ whole genome shotgun (WGS) entry which is preliminary data.</text>
</comment>
<evidence type="ECO:0000256" key="1">
    <source>
        <dbReference type="ARBA" id="ARBA00004123"/>
    </source>
</evidence>
<keyword evidence="4 8" id="KW-0805">Transcription regulation</keyword>
<evidence type="ECO:0000256" key="7">
    <source>
        <dbReference type="ARBA" id="ARBA00032014"/>
    </source>
</evidence>
<comment type="similarity">
    <text evidence="2 8">Belongs to the Mediator complex subunit 17 family.</text>
</comment>
<comment type="subcellular location">
    <subcellularLocation>
        <location evidence="1 8">Nucleus</location>
    </subcellularLocation>
</comment>
<keyword evidence="5 8" id="KW-0804">Transcription</keyword>
<dbReference type="Proteomes" id="UP001313282">
    <property type="component" value="Unassembled WGS sequence"/>
</dbReference>
<evidence type="ECO:0000313" key="10">
    <source>
        <dbReference type="EMBL" id="KAK6347761.1"/>
    </source>
</evidence>
<organism evidence="10 11">
    <name type="scientific">Orbilia javanica</name>
    <dbReference type="NCBI Taxonomy" id="47235"/>
    <lineage>
        <taxon>Eukaryota</taxon>
        <taxon>Fungi</taxon>
        <taxon>Dikarya</taxon>
        <taxon>Ascomycota</taxon>
        <taxon>Pezizomycotina</taxon>
        <taxon>Orbiliomycetes</taxon>
        <taxon>Orbiliales</taxon>
        <taxon>Orbiliaceae</taxon>
        <taxon>Orbilia</taxon>
    </lineage>
</organism>
<evidence type="ECO:0000256" key="6">
    <source>
        <dbReference type="ARBA" id="ARBA00023242"/>
    </source>
</evidence>
<proteinExistence type="inferred from homology"/>
<feature type="compositionally biased region" description="Basic and acidic residues" evidence="9">
    <location>
        <begin position="53"/>
        <end position="64"/>
    </location>
</feature>